<feature type="region of interest" description="Disordered" evidence="1">
    <location>
        <begin position="1"/>
        <end position="31"/>
    </location>
</feature>
<sequence>LVNKETQRQENRTMRNEVKTKTQEGCTTPDKIRDYNQMMKGYMRSRIKLD</sequence>
<dbReference type="AlphaFoldDB" id="A0A1A8UDJ3"/>
<accession>A0A1A8UDJ3</accession>
<reference evidence="2" key="2">
    <citation type="submission" date="2016-06" db="EMBL/GenBank/DDBJ databases">
        <title>The genome of a short-lived fish provides insights into sex chromosome evolution and the genetic control of aging.</title>
        <authorList>
            <person name="Reichwald K."/>
            <person name="Felder M."/>
            <person name="Petzold A."/>
            <person name="Koch P."/>
            <person name="Groth M."/>
            <person name="Platzer M."/>
        </authorList>
    </citation>
    <scope>NUCLEOTIDE SEQUENCE</scope>
    <source>
        <tissue evidence="2">Brain</tissue>
    </source>
</reference>
<reference evidence="2" key="1">
    <citation type="submission" date="2016-05" db="EMBL/GenBank/DDBJ databases">
        <authorList>
            <person name="Lavstsen T."/>
            <person name="Jespersen J.S."/>
        </authorList>
    </citation>
    <scope>NUCLEOTIDE SEQUENCE</scope>
    <source>
        <tissue evidence="2">Brain</tissue>
    </source>
</reference>
<organism evidence="2">
    <name type="scientific">Nothobranchius furzeri</name>
    <name type="common">Turquoise killifish</name>
    <dbReference type="NCBI Taxonomy" id="105023"/>
    <lineage>
        <taxon>Eukaryota</taxon>
        <taxon>Metazoa</taxon>
        <taxon>Chordata</taxon>
        <taxon>Craniata</taxon>
        <taxon>Vertebrata</taxon>
        <taxon>Euteleostomi</taxon>
        <taxon>Actinopterygii</taxon>
        <taxon>Neopterygii</taxon>
        <taxon>Teleostei</taxon>
        <taxon>Neoteleostei</taxon>
        <taxon>Acanthomorphata</taxon>
        <taxon>Ovalentaria</taxon>
        <taxon>Atherinomorphae</taxon>
        <taxon>Cyprinodontiformes</taxon>
        <taxon>Nothobranchiidae</taxon>
        <taxon>Nothobranchius</taxon>
    </lineage>
</organism>
<protein>
    <submittedName>
        <fullName evidence="2">Uncharacterized protein</fullName>
    </submittedName>
</protein>
<evidence type="ECO:0000313" key="2">
    <source>
        <dbReference type="EMBL" id="SBS46170.1"/>
    </source>
</evidence>
<gene>
    <name evidence="2" type="primary">Nfu_g_1_026068</name>
</gene>
<evidence type="ECO:0000256" key="1">
    <source>
        <dbReference type="SAM" id="MobiDB-lite"/>
    </source>
</evidence>
<feature type="compositionally biased region" description="Basic and acidic residues" evidence="1">
    <location>
        <begin position="1"/>
        <end position="22"/>
    </location>
</feature>
<feature type="non-terminal residue" evidence="2">
    <location>
        <position position="1"/>
    </location>
</feature>
<name>A0A1A8UDJ3_NOTFU</name>
<dbReference type="EMBL" id="HAEJ01005713">
    <property type="protein sequence ID" value="SBS46170.1"/>
    <property type="molecule type" value="Transcribed_RNA"/>
</dbReference>
<proteinExistence type="predicted"/>
<feature type="non-terminal residue" evidence="2">
    <location>
        <position position="50"/>
    </location>
</feature>